<dbReference type="InterPro" id="IPR002797">
    <property type="entry name" value="Polysacc_synth"/>
</dbReference>
<feature type="transmembrane region" description="Helical" evidence="6">
    <location>
        <begin position="174"/>
        <end position="194"/>
    </location>
</feature>
<evidence type="ECO:0000256" key="3">
    <source>
        <dbReference type="ARBA" id="ARBA00022692"/>
    </source>
</evidence>
<feature type="transmembrane region" description="Helical" evidence="6">
    <location>
        <begin position="206"/>
        <end position="227"/>
    </location>
</feature>
<proteinExistence type="predicted"/>
<reference evidence="7 8" key="1">
    <citation type="submission" date="2021-08" db="EMBL/GenBank/DDBJ databases">
        <authorList>
            <person name="Peeters C."/>
        </authorList>
    </citation>
    <scope>NUCLEOTIDE SEQUENCE [LARGE SCALE GENOMIC DNA]</scope>
    <source>
        <strain evidence="7 8">LMG 23992</strain>
    </source>
</reference>
<feature type="transmembrane region" description="Helical" evidence="6">
    <location>
        <begin position="111"/>
        <end position="136"/>
    </location>
</feature>
<feature type="transmembrane region" description="Helical" evidence="6">
    <location>
        <begin position="247"/>
        <end position="276"/>
    </location>
</feature>
<keyword evidence="8" id="KW-1185">Reference proteome</keyword>
<evidence type="ECO:0000313" key="7">
    <source>
        <dbReference type="EMBL" id="CAG9175512.1"/>
    </source>
</evidence>
<feature type="transmembrane region" description="Helical" evidence="6">
    <location>
        <begin position="9"/>
        <end position="31"/>
    </location>
</feature>
<dbReference type="EMBL" id="CAJZAI010000006">
    <property type="protein sequence ID" value="CAG9175512.1"/>
    <property type="molecule type" value="Genomic_DNA"/>
</dbReference>
<keyword evidence="5 6" id="KW-0472">Membrane</keyword>
<accession>A0ABM8X6E8</accession>
<dbReference type="PANTHER" id="PTHR30250:SF11">
    <property type="entry name" value="O-ANTIGEN TRANSPORTER-RELATED"/>
    <property type="match status" value="1"/>
</dbReference>
<evidence type="ECO:0000313" key="8">
    <source>
        <dbReference type="Proteomes" id="UP000727654"/>
    </source>
</evidence>
<evidence type="ECO:0000256" key="5">
    <source>
        <dbReference type="ARBA" id="ARBA00023136"/>
    </source>
</evidence>
<evidence type="ECO:0000256" key="4">
    <source>
        <dbReference type="ARBA" id="ARBA00022989"/>
    </source>
</evidence>
<evidence type="ECO:0000256" key="2">
    <source>
        <dbReference type="ARBA" id="ARBA00022475"/>
    </source>
</evidence>
<keyword evidence="4 6" id="KW-1133">Transmembrane helix</keyword>
<feature type="transmembrane region" description="Helical" evidence="6">
    <location>
        <begin position="288"/>
        <end position="313"/>
    </location>
</feature>
<dbReference type="PANTHER" id="PTHR30250">
    <property type="entry name" value="PST FAMILY PREDICTED COLANIC ACID TRANSPORTER"/>
    <property type="match status" value="1"/>
</dbReference>
<keyword evidence="3 6" id="KW-0812">Transmembrane</keyword>
<feature type="transmembrane region" description="Helical" evidence="6">
    <location>
        <begin position="148"/>
        <end position="168"/>
    </location>
</feature>
<protein>
    <recommendedName>
        <fullName evidence="9">Lipopolysaccharide biosynthesis protein</fullName>
    </recommendedName>
</protein>
<sequence length="418" mass="44295">MRRQIARNVVWLLGERALQVTIGIVTVALIARGVGPEGFAHFQYAQSLVLIASSIGLICGSEVVVPRLVANSSPATQYHLLAHVFGLRAAAAVAGYLLLLVAIVLTGQDAITVHIAAILGLSILLREPFGVVNAWMQAHTDNRAGVTFSLLALMLKGALISTLYLLQTHTVHEYAWAFVFESALLAALLVRHYLQRRPRQPVSPDRELVAGLVRNGSVFWIGMMLMFSARRIDQLLLKPRVPLPDLGAYAACMQILDNFALLATIIASSVAPLAIYAQPTLATARRNVARVAGGMAAIGATGGAIIAFSAPWIVHLLYGGRFEATVALLRQGALASGLLFADVGLSLFAIHLRKPGWLAAKSLLVLVVTAAVDLATIPHFGAQGAVFGYIAGNAMAVAAGIGFLLLYRGEPAASPRTA</sequence>
<evidence type="ECO:0008006" key="9">
    <source>
        <dbReference type="Google" id="ProtNLM"/>
    </source>
</evidence>
<feature type="transmembrane region" description="Helical" evidence="6">
    <location>
        <begin position="85"/>
        <end position="105"/>
    </location>
</feature>
<comment type="subcellular location">
    <subcellularLocation>
        <location evidence="1">Cell membrane</location>
        <topology evidence="1">Multi-pass membrane protein</topology>
    </subcellularLocation>
</comment>
<name>A0ABM8X6E8_9BURK</name>
<feature type="transmembrane region" description="Helical" evidence="6">
    <location>
        <begin position="386"/>
        <end position="407"/>
    </location>
</feature>
<organism evidence="7 8">
    <name type="scientific">Cupriavidus laharis</name>
    <dbReference type="NCBI Taxonomy" id="151654"/>
    <lineage>
        <taxon>Bacteria</taxon>
        <taxon>Pseudomonadati</taxon>
        <taxon>Pseudomonadota</taxon>
        <taxon>Betaproteobacteria</taxon>
        <taxon>Burkholderiales</taxon>
        <taxon>Burkholderiaceae</taxon>
        <taxon>Cupriavidus</taxon>
    </lineage>
</organism>
<dbReference type="Proteomes" id="UP000727654">
    <property type="component" value="Unassembled WGS sequence"/>
</dbReference>
<evidence type="ECO:0000256" key="1">
    <source>
        <dbReference type="ARBA" id="ARBA00004651"/>
    </source>
</evidence>
<dbReference type="InterPro" id="IPR050833">
    <property type="entry name" value="Poly_Biosynth_Transport"/>
</dbReference>
<feature type="transmembrane region" description="Helical" evidence="6">
    <location>
        <begin position="333"/>
        <end position="350"/>
    </location>
</feature>
<keyword evidence="2" id="KW-1003">Cell membrane</keyword>
<dbReference type="RefSeq" id="WP_224080561.1">
    <property type="nucleotide sequence ID" value="NZ_CAJZAI010000006.1"/>
</dbReference>
<evidence type="ECO:0000256" key="6">
    <source>
        <dbReference type="SAM" id="Phobius"/>
    </source>
</evidence>
<gene>
    <name evidence="7" type="ORF">LMG23992_02977</name>
</gene>
<feature type="transmembrane region" description="Helical" evidence="6">
    <location>
        <begin position="43"/>
        <end position="65"/>
    </location>
</feature>
<dbReference type="Pfam" id="PF01943">
    <property type="entry name" value="Polysacc_synt"/>
    <property type="match status" value="1"/>
</dbReference>
<comment type="caution">
    <text evidence="7">The sequence shown here is derived from an EMBL/GenBank/DDBJ whole genome shotgun (WGS) entry which is preliminary data.</text>
</comment>
<feature type="transmembrane region" description="Helical" evidence="6">
    <location>
        <begin position="362"/>
        <end position="380"/>
    </location>
</feature>